<name>A0A9X0CTS6_9CNID</name>
<dbReference type="AlphaFoldDB" id="A0A9X0CTS6"/>
<evidence type="ECO:0000256" key="1">
    <source>
        <dbReference type="SAM" id="MobiDB-lite"/>
    </source>
</evidence>
<organism evidence="2 3">
    <name type="scientific">Desmophyllum pertusum</name>
    <dbReference type="NCBI Taxonomy" id="174260"/>
    <lineage>
        <taxon>Eukaryota</taxon>
        <taxon>Metazoa</taxon>
        <taxon>Cnidaria</taxon>
        <taxon>Anthozoa</taxon>
        <taxon>Hexacorallia</taxon>
        <taxon>Scleractinia</taxon>
        <taxon>Caryophylliina</taxon>
        <taxon>Caryophylliidae</taxon>
        <taxon>Desmophyllum</taxon>
    </lineage>
</organism>
<reference evidence="2" key="1">
    <citation type="submission" date="2023-01" db="EMBL/GenBank/DDBJ databases">
        <title>Genome assembly of the deep-sea coral Lophelia pertusa.</title>
        <authorList>
            <person name="Herrera S."/>
            <person name="Cordes E."/>
        </authorList>
    </citation>
    <scope>NUCLEOTIDE SEQUENCE</scope>
    <source>
        <strain evidence="2">USNM1676648</strain>
        <tissue evidence="2">Polyp</tissue>
    </source>
</reference>
<proteinExistence type="predicted"/>
<dbReference type="Proteomes" id="UP001163046">
    <property type="component" value="Unassembled WGS sequence"/>
</dbReference>
<dbReference type="EMBL" id="MU826467">
    <property type="protein sequence ID" value="KAJ7375792.1"/>
    <property type="molecule type" value="Genomic_DNA"/>
</dbReference>
<sequence length="152" mass="17484">DAQVEENRTIRETEIVRNQDAQVKETVRLEKQKLYETRTPKSKKPYDLRDRNCTIPVKAVTRPSIVTKPIVRENPFASLPFARNHSRAQCPREIVSRKGAYIGLEVQDISDPDESYEEKHSEKRGKREKNFEENAFTAGGLQVPANSDIACW</sequence>
<accession>A0A9X0CTS6</accession>
<keyword evidence="3" id="KW-1185">Reference proteome</keyword>
<comment type="caution">
    <text evidence="2">The sequence shown here is derived from an EMBL/GenBank/DDBJ whole genome shotgun (WGS) entry which is preliminary data.</text>
</comment>
<protein>
    <submittedName>
        <fullName evidence="2">Uncharacterized protein</fullName>
    </submittedName>
</protein>
<feature type="non-terminal residue" evidence="2">
    <location>
        <position position="1"/>
    </location>
</feature>
<evidence type="ECO:0000313" key="2">
    <source>
        <dbReference type="EMBL" id="KAJ7375792.1"/>
    </source>
</evidence>
<evidence type="ECO:0000313" key="3">
    <source>
        <dbReference type="Proteomes" id="UP001163046"/>
    </source>
</evidence>
<gene>
    <name evidence="2" type="ORF">OS493_038753</name>
</gene>
<feature type="region of interest" description="Disordered" evidence="1">
    <location>
        <begin position="109"/>
        <end position="138"/>
    </location>
</feature>